<gene>
    <name evidence="5" type="ORF">K8V90_06045</name>
</gene>
<dbReference type="InterPro" id="IPR036388">
    <property type="entry name" value="WH-like_DNA-bd_sf"/>
</dbReference>
<dbReference type="GO" id="GO:0003677">
    <property type="term" value="F:DNA binding"/>
    <property type="evidence" value="ECO:0007669"/>
    <property type="project" value="UniProtKB-KW"/>
</dbReference>
<dbReference type="InterPro" id="IPR036390">
    <property type="entry name" value="WH_DNA-bd_sf"/>
</dbReference>
<dbReference type="PROSITE" id="PS50995">
    <property type="entry name" value="HTH_MARR_2"/>
    <property type="match status" value="1"/>
</dbReference>
<dbReference type="Gene3D" id="1.10.10.10">
    <property type="entry name" value="Winged helix-like DNA-binding domain superfamily/Winged helix DNA-binding domain"/>
    <property type="match status" value="1"/>
</dbReference>
<dbReference type="PANTHER" id="PTHR42756:SF2">
    <property type="entry name" value="MARR FAMILY REGULATORY PROTEIN"/>
    <property type="match status" value="1"/>
</dbReference>
<feature type="domain" description="HTH marR-type" evidence="4">
    <location>
        <begin position="7"/>
        <end position="139"/>
    </location>
</feature>
<comment type="caution">
    <text evidence="5">The sequence shown here is derived from an EMBL/GenBank/DDBJ whole genome shotgun (WGS) entry which is preliminary data.</text>
</comment>
<evidence type="ECO:0000313" key="5">
    <source>
        <dbReference type="EMBL" id="HJG96647.1"/>
    </source>
</evidence>
<dbReference type="Pfam" id="PF01047">
    <property type="entry name" value="MarR"/>
    <property type="match status" value="1"/>
</dbReference>
<dbReference type="EMBL" id="DYUB01000189">
    <property type="protein sequence ID" value="HJG96647.1"/>
    <property type="molecule type" value="Genomic_DNA"/>
</dbReference>
<dbReference type="GO" id="GO:0003700">
    <property type="term" value="F:DNA-binding transcription factor activity"/>
    <property type="evidence" value="ECO:0007669"/>
    <property type="project" value="InterPro"/>
</dbReference>
<dbReference type="InterPro" id="IPR000835">
    <property type="entry name" value="HTH_MarR-typ"/>
</dbReference>
<evidence type="ECO:0000313" key="6">
    <source>
        <dbReference type="Proteomes" id="UP000776700"/>
    </source>
</evidence>
<dbReference type="PANTHER" id="PTHR42756">
    <property type="entry name" value="TRANSCRIPTIONAL REGULATOR, MARR"/>
    <property type="match status" value="1"/>
</dbReference>
<proteinExistence type="predicted"/>
<evidence type="ECO:0000259" key="4">
    <source>
        <dbReference type="PROSITE" id="PS50995"/>
    </source>
</evidence>
<dbReference type="PRINTS" id="PR00598">
    <property type="entry name" value="HTHMARR"/>
</dbReference>
<dbReference type="SUPFAM" id="SSF46785">
    <property type="entry name" value="Winged helix' DNA-binding domain"/>
    <property type="match status" value="1"/>
</dbReference>
<name>A0A921N0D9_9FIRM</name>
<dbReference type="Proteomes" id="UP000776700">
    <property type="component" value="Unassembled WGS sequence"/>
</dbReference>
<organism evidence="5 6">
    <name type="scientific">Romboutsia timonensis</name>
    <dbReference type="NCBI Taxonomy" id="1776391"/>
    <lineage>
        <taxon>Bacteria</taxon>
        <taxon>Bacillati</taxon>
        <taxon>Bacillota</taxon>
        <taxon>Clostridia</taxon>
        <taxon>Peptostreptococcales</taxon>
        <taxon>Peptostreptococcaceae</taxon>
        <taxon>Romboutsia</taxon>
    </lineage>
</organism>
<keyword evidence="1" id="KW-0805">Transcription regulation</keyword>
<evidence type="ECO:0000256" key="3">
    <source>
        <dbReference type="ARBA" id="ARBA00023163"/>
    </source>
</evidence>
<reference evidence="5" key="1">
    <citation type="journal article" date="2021" name="PeerJ">
        <title>Extensive microbial diversity within the chicken gut microbiome revealed by metagenomics and culture.</title>
        <authorList>
            <person name="Gilroy R."/>
            <person name="Ravi A."/>
            <person name="Getino M."/>
            <person name="Pursley I."/>
            <person name="Horton D.L."/>
            <person name="Alikhan N.F."/>
            <person name="Baker D."/>
            <person name="Gharbi K."/>
            <person name="Hall N."/>
            <person name="Watson M."/>
            <person name="Adriaenssens E.M."/>
            <person name="Foster-Nyarko E."/>
            <person name="Jarju S."/>
            <person name="Secka A."/>
            <person name="Antonio M."/>
            <person name="Oren A."/>
            <person name="Chaudhuri R.R."/>
            <person name="La Ragione R."/>
            <person name="Hildebrand F."/>
            <person name="Pallen M.J."/>
        </authorList>
    </citation>
    <scope>NUCLEOTIDE SEQUENCE</scope>
    <source>
        <strain evidence="5">1277</strain>
    </source>
</reference>
<reference evidence="5" key="2">
    <citation type="submission" date="2021-09" db="EMBL/GenBank/DDBJ databases">
        <authorList>
            <person name="Gilroy R."/>
        </authorList>
    </citation>
    <scope>NUCLEOTIDE SEQUENCE</scope>
    <source>
        <strain evidence="5">1277</strain>
    </source>
</reference>
<dbReference type="AlphaFoldDB" id="A0A921N0D9"/>
<protein>
    <submittedName>
        <fullName evidence="5">MarR family transcriptional regulator</fullName>
    </submittedName>
</protein>
<evidence type="ECO:0000256" key="1">
    <source>
        <dbReference type="ARBA" id="ARBA00023015"/>
    </source>
</evidence>
<evidence type="ECO:0000256" key="2">
    <source>
        <dbReference type="ARBA" id="ARBA00023125"/>
    </source>
</evidence>
<dbReference type="SMART" id="SM00347">
    <property type="entry name" value="HTH_MARR"/>
    <property type="match status" value="1"/>
</dbReference>
<sequence>MINETKRAPIGKYISQIYRKGNSFISKEISKFGIGSGQIMFLIELYKNDGISQEELSEILNIDKATTCRAIKKLEKEELLIKVKDENDKRAYKLYLTEKSKSIEDNIKNALNEWEKHISKELSQEEVNILINMLKKICKSKNIK</sequence>
<keyword evidence="3" id="KW-0804">Transcription</keyword>
<keyword evidence="2" id="KW-0238">DNA-binding</keyword>
<accession>A0A921N0D9</accession>